<dbReference type="PANTHER" id="PTHR11328">
    <property type="entry name" value="MAJOR FACILITATOR SUPERFAMILY DOMAIN-CONTAINING PROTEIN"/>
    <property type="match status" value="1"/>
</dbReference>
<feature type="transmembrane region" description="Helical" evidence="7">
    <location>
        <begin position="195"/>
        <end position="216"/>
    </location>
</feature>
<feature type="transmembrane region" description="Helical" evidence="7">
    <location>
        <begin position="169"/>
        <end position="189"/>
    </location>
</feature>
<keyword evidence="5 7" id="KW-1133">Transmembrane helix</keyword>
<keyword evidence="9" id="KW-1185">Reference proteome</keyword>
<dbReference type="EMBL" id="LNNH01000016">
    <property type="protein sequence ID" value="KWW20524.1"/>
    <property type="molecule type" value="Genomic_DNA"/>
</dbReference>
<dbReference type="CDD" id="cd17332">
    <property type="entry name" value="MFS_MelB_like"/>
    <property type="match status" value="1"/>
</dbReference>
<evidence type="ECO:0000256" key="7">
    <source>
        <dbReference type="SAM" id="Phobius"/>
    </source>
</evidence>
<feature type="transmembrane region" description="Helical" evidence="7">
    <location>
        <begin position="336"/>
        <end position="359"/>
    </location>
</feature>
<dbReference type="InterPro" id="IPR018043">
    <property type="entry name" value="Na/Gal_symport_CS"/>
</dbReference>
<dbReference type="SUPFAM" id="SSF103473">
    <property type="entry name" value="MFS general substrate transporter"/>
    <property type="match status" value="1"/>
</dbReference>
<feature type="transmembrane region" description="Helical" evidence="7">
    <location>
        <begin position="241"/>
        <end position="261"/>
    </location>
</feature>
<dbReference type="InterPro" id="IPR001927">
    <property type="entry name" value="Na/Gal_symport"/>
</dbReference>
<dbReference type="PROSITE" id="PS00872">
    <property type="entry name" value="NA_GALACTOSIDE_SYMP"/>
    <property type="match status" value="1"/>
</dbReference>
<sequence>MAQPVVNDTGIQSVNTSKQLKLKEKIAYGLGDVGNNFLFDLGQIYLLKFYTDSLGLSSATAGLVFLITKIWDAFADITVGTWIDNRKNIGPKGKFRPFILYAAIPLALITIVSFTNPDFSLTGKTVWAFVTYMAFGTIYSISNIPYGSMVPAMTKDPVERAELASFRQAGSNLGLLITTVGFMPIVFMFNSESTGYVVAVSVFAFLGVLLQIYGYANVKERYVHEKPKETKVKLMDSYKGLLKNTPLLVLCLVNLFTFSAFNVKLAVQVYFCQYVLKNVSIVPYMGFFSIGCVFIGVALVPFMVKKVGKKFTYIIGCAIWAVGDISAYIFADNAVIFIILACFAFFGSSFVNSLNWALVSDAVEYGEWKTGNRSEGVVYSFFTFCRKLSQAIAGFVPGLVLGLVGYVPNAVQSADVQQSIRGLMFIYPSTLAMATIVVVAIFYKLSDEKYNRIIKDLSERKDNVSM</sequence>
<keyword evidence="2" id="KW-1003">Cell membrane</keyword>
<keyword evidence="3 7" id="KW-0812">Transmembrane</keyword>
<gene>
    <name evidence="8" type="ORF">AS888_18350</name>
</gene>
<comment type="caution">
    <text evidence="8">The sequence shown here is derived from an EMBL/GenBank/DDBJ whole genome shotgun (WGS) entry which is preliminary data.</text>
</comment>
<evidence type="ECO:0000313" key="9">
    <source>
        <dbReference type="Proteomes" id="UP000064189"/>
    </source>
</evidence>
<dbReference type="InterPro" id="IPR036259">
    <property type="entry name" value="MFS_trans_sf"/>
</dbReference>
<evidence type="ECO:0000256" key="2">
    <source>
        <dbReference type="ARBA" id="ARBA00022475"/>
    </source>
</evidence>
<feature type="transmembrane region" description="Helical" evidence="7">
    <location>
        <begin position="311"/>
        <end position="330"/>
    </location>
</feature>
<feature type="transmembrane region" description="Helical" evidence="7">
    <location>
        <begin position="391"/>
        <end position="411"/>
    </location>
</feature>
<dbReference type="NCBIfam" id="TIGR00792">
    <property type="entry name" value="gph"/>
    <property type="match status" value="1"/>
</dbReference>
<keyword evidence="4" id="KW-0813">Transport</keyword>
<feature type="transmembrane region" description="Helical" evidence="7">
    <location>
        <begin position="281"/>
        <end position="304"/>
    </location>
</feature>
<dbReference type="InterPro" id="IPR039672">
    <property type="entry name" value="MFS_2"/>
</dbReference>
<dbReference type="GO" id="GO:0005886">
    <property type="term" value="C:plasma membrane"/>
    <property type="evidence" value="ECO:0007669"/>
    <property type="project" value="UniProtKB-SubCell"/>
</dbReference>
<accession>A0A109MZ42</accession>
<dbReference type="Pfam" id="PF13347">
    <property type="entry name" value="MFS_2"/>
    <property type="match status" value="1"/>
</dbReference>
<reference evidence="8 9" key="1">
    <citation type="submission" date="2015-11" db="EMBL/GenBank/DDBJ databases">
        <title>Genome Sequence of Bacillus simplex strain VanAntwerpen2.</title>
        <authorList>
            <person name="Couger M.B."/>
        </authorList>
    </citation>
    <scope>NUCLEOTIDE SEQUENCE [LARGE SCALE GENOMIC DNA]</scope>
    <source>
        <strain evidence="8 9">VanAntwerpen02</strain>
    </source>
</reference>
<dbReference type="Gene3D" id="1.20.1250.20">
    <property type="entry name" value="MFS general substrate transporter like domains"/>
    <property type="match status" value="1"/>
</dbReference>
<dbReference type="Proteomes" id="UP000064189">
    <property type="component" value="Unassembled WGS sequence"/>
</dbReference>
<feature type="transmembrane region" description="Helical" evidence="7">
    <location>
        <begin position="423"/>
        <end position="443"/>
    </location>
</feature>
<proteinExistence type="predicted"/>
<feature type="transmembrane region" description="Helical" evidence="7">
    <location>
        <begin position="95"/>
        <end position="114"/>
    </location>
</feature>
<dbReference type="GO" id="GO:0006814">
    <property type="term" value="P:sodium ion transport"/>
    <property type="evidence" value="ECO:0007669"/>
    <property type="project" value="InterPro"/>
</dbReference>
<feature type="transmembrane region" description="Helical" evidence="7">
    <location>
        <begin position="126"/>
        <end position="148"/>
    </location>
</feature>
<evidence type="ECO:0008006" key="10">
    <source>
        <dbReference type="Google" id="ProtNLM"/>
    </source>
</evidence>
<dbReference type="GO" id="GO:0015293">
    <property type="term" value="F:symporter activity"/>
    <property type="evidence" value="ECO:0007669"/>
    <property type="project" value="UniProtKB-KW"/>
</dbReference>
<evidence type="ECO:0000256" key="1">
    <source>
        <dbReference type="ARBA" id="ARBA00004651"/>
    </source>
</evidence>
<name>A0A109MZ42_9BACI</name>
<protein>
    <recommendedName>
        <fullName evidence="10">MFS transporter</fullName>
    </recommendedName>
</protein>
<evidence type="ECO:0000256" key="4">
    <source>
        <dbReference type="ARBA" id="ARBA00022847"/>
    </source>
</evidence>
<dbReference type="AlphaFoldDB" id="A0A109MZ42"/>
<organism evidence="8 9">
    <name type="scientific">Peribacillus simplex</name>
    <dbReference type="NCBI Taxonomy" id="1478"/>
    <lineage>
        <taxon>Bacteria</taxon>
        <taxon>Bacillati</taxon>
        <taxon>Bacillota</taxon>
        <taxon>Bacilli</taxon>
        <taxon>Bacillales</taxon>
        <taxon>Bacillaceae</taxon>
        <taxon>Peribacillus</taxon>
    </lineage>
</organism>
<evidence type="ECO:0000313" key="8">
    <source>
        <dbReference type="EMBL" id="KWW20524.1"/>
    </source>
</evidence>
<dbReference type="PANTHER" id="PTHR11328:SF39">
    <property type="entry name" value="2,3-DIHYDROXYPROPANE-1-SULFONATE EXPORTER-RELATED"/>
    <property type="match status" value="1"/>
</dbReference>
<dbReference type="GO" id="GO:0008643">
    <property type="term" value="P:carbohydrate transport"/>
    <property type="evidence" value="ECO:0007669"/>
    <property type="project" value="InterPro"/>
</dbReference>
<comment type="subcellular location">
    <subcellularLocation>
        <location evidence="1">Cell membrane</location>
        <topology evidence="1">Multi-pass membrane protein</topology>
    </subcellularLocation>
</comment>
<keyword evidence="4" id="KW-0769">Symport</keyword>
<dbReference type="RefSeq" id="WP_061141955.1">
    <property type="nucleotide sequence ID" value="NZ_LNNH01000016.1"/>
</dbReference>
<evidence type="ECO:0000256" key="6">
    <source>
        <dbReference type="ARBA" id="ARBA00023136"/>
    </source>
</evidence>
<evidence type="ECO:0000256" key="5">
    <source>
        <dbReference type="ARBA" id="ARBA00022989"/>
    </source>
</evidence>
<keyword evidence="6 7" id="KW-0472">Membrane</keyword>
<evidence type="ECO:0000256" key="3">
    <source>
        <dbReference type="ARBA" id="ARBA00022692"/>
    </source>
</evidence>